<feature type="domain" description="Response regulatory" evidence="2">
    <location>
        <begin position="4"/>
        <end position="127"/>
    </location>
</feature>
<dbReference type="InterPro" id="IPR052893">
    <property type="entry name" value="TCS_response_regulator"/>
</dbReference>
<dbReference type="AlphaFoldDB" id="A0A7U3ZHP4"/>
<dbReference type="Pfam" id="PF00072">
    <property type="entry name" value="Response_reg"/>
    <property type="match status" value="1"/>
</dbReference>
<sequence>MTNELLLIDDDKFFIMMAKKMVAKCALHPSPLTFENGRLALDHLKEVYNTENVFILLLDINMPIMDGWGLLEGLKAFASPENTFVVMVTSSTDEADIKKAHQSPFVVDYLTKPLMSHTLNRLRDIPALHPFFLPKN</sequence>
<dbReference type="SUPFAM" id="SSF52172">
    <property type="entry name" value="CheY-like"/>
    <property type="match status" value="1"/>
</dbReference>
<dbReference type="Proteomes" id="UP000000493">
    <property type="component" value="Chromosome"/>
</dbReference>
<reference evidence="4" key="1">
    <citation type="submission" date="2011-06" db="EMBL/GenBank/DDBJ databases">
        <title>The complete genome of chromosome of Runella slithyformis DSM 19594.</title>
        <authorList>
            <consortium name="US DOE Joint Genome Institute (JGI-PGF)"/>
            <person name="Lucas S."/>
            <person name="Han J."/>
            <person name="Lapidus A."/>
            <person name="Bruce D."/>
            <person name="Goodwin L."/>
            <person name="Pitluck S."/>
            <person name="Peters L."/>
            <person name="Kyrpides N."/>
            <person name="Mavromatis K."/>
            <person name="Ivanova N."/>
            <person name="Ovchinnikova G."/>
            <person name="Zhang X."/>
            <person name="Misra M."/>
            <person name="Detter J.C."/>
            <person name="Tapia R."/>
            <person name="Han C."/>
            <person name="Land M."/>
            <person name="Hauser L."/>
            <person name="Markowitz V."/>
            <person name="Cheng J.-F."/>
            <person name="Hugenholtz P."/>
            <person name="Woyke T."/>
            <person name="Wu D."/>
            <person name="Tindall B."/>
            <person name="Faehrich R."/>
            <person name="Brambilla E."/>
            <person name="Klenk H.-P."/>
            <person name="Eisen J.A."/>
        </authorList>
    </citation>
    <scope>NUCLEOTIDE SEQUENCE [LARGE SCALE GENOMIC DNA]</scope>
    <source>
        <strain evidence="4">ATCC 29530 / DSM 19594 / LMG 11500 / NCIMB 11436 / LSU 4</strain>
    </source>
</reference>
<name>A0A7U3ZHP4_RUNSL</name>
<accession>A0A7U3ZHP4</accession>
<dbReference type="InterPro" id="IPR011006">
    <property type="entry name" value="CheY-like_superfamily"/>
</dbReference>
<organism evidence="3 4">
    <name type="scientific">Runella slithyformis (strain ATCC 29530 / DSM 19594 / LMG 11500 / NCIMB 11436 / LSU 4)</name>
    <dbReference type="NCBI Taxonomy" id="761193"/>
    <lineage>
        <taxon>Bacteria</taxon>
        <taxon>Pseudomonadati</taxon>
        <taxon>Bacteroidota</taxon>
        <taxon>Cytophagia</taxon>
        <taxon>Cytophagales</taxon>
        <taxon>Spirosomataceae</taxon>
        <taxon>Runella</taxon>
    </lineage>
</organism>
<evidence type="ECO:0000259" key="2">
    <source>
        <dbReference type="PROSITE" id="PS50110"/>
    </source>
</evidence>
<dbReference type="SMART" id="SM00448">
    <property type="entry name" value="REC"/>
    <property type="match status" value="1"/>
</dbReference>
<gene>
    <name evidence="3" type="ordered locus">Runsl_0986</name>
</gene>
<dbReference type="PROSITE" id="PS50110">
    <property type="entry name" value="RESPONSE_REGULATORY"/>
    <property type="match status" value="1"/>
</dbReference>
<dbReference type="PANTHER" id="PTHR44520:SF2">
    <property type="entry name" value="RESPONSE REGULATOR RCP1"/>
    <property type="match status" value="1"/>
</dbReference>
<keyword evidence="1" id="KW-0597">Phosphoprotein</keyword>
<evidence type="ECO:0000313" key="3">
    <source>
        <dbReference type="EMBL" id="AEI47417.1"/>
    </source>
</evidence>
<keyword evidence="4" id="KW-1185">Reference proteome</keyword>
<dbReference type="PANTHER" id="PTHR44520">
    <property type="entry name" value="RESPONSE REGULATOR RCP1-RELATED"/>
    <property type="match status" value="1"/>
</dbReference>
<evidence type="ECO:0000256" key="1">
    <source>
        <dbReference type="PROSITE-ProRule" id="PRU00169"/>
    </source>
</evidence>
<dbReference type="RefSeq" id="WP_013926736.1">
    <property type="nucleotide sequence ID" value="NC_015703.1"/>
</dbReference>
<dbReference type="InterPro" id="IPR001789">
    <property type="entry name" value="Sig_transdc_resp-reg_receiver"/>
</dbReference>
<feature type="modified residue" description="4-aspartylphosphate" evidence="1">
    <location>
        <position position="59"/>
    </location>
</feature>
<dbReference type="Gene3D" id="3.40.50.2300">
    <property type="match status" value="1"/>
</dbReference>
<evidence type="ECO:0000313" key="4">
    <source>
        <dbReference type="Proteomes" id="UP000000493"/>
    </source>
</evidence>
<dbReference type="GO" id="GO:0000160">
    <property type="term" value="P:phosphorelay signal transduction system"/>
    <property type="evidence" value="ECO:0007669"/>
    <property type="project" value="InterPro"/>
</dbReference>
<dbReference type="KEGG" id="rsi:Runsl_0986"/>
<dbReference type="EMBL" id="CP002859">
    <property type="protein sequence ID" value="AEI47417.1"/>
    <property type="molecule type" value="Genomic_DNA"/>
</dbReference>
<proteinExistence type="predicted"/>
<reference evidence="3 4" key="2">
    <citation type="journal article" date="2012" name="Stand. Genomic Sci.">
        <title>Complete genome sequence of the aquatic bacterium Runella slithyformis type strain (LSU 4(T)).</title>
        <authorList>
            <person name="Copeland A."/>
            <person name="Zhang X."/>
            <person name="Misra M."/>
            <person name="Lapidus A."/>
            <person name="Nolan M."/>
            <person name="Lucas S."/>
            <person name="Deshpande S."/>
            <person name="Cheng J.F."/>
            <person name="Tapia R."/>
            <person name="Goodwin L.A."/>
            <person name="Pitluck S."/>
            <person name="Liolios K."/>
            <person name="Pagani I."/>
            <person name="Ivanova N."/>
            <person name="Mikhailova N."/>
            <person name="Pati A."/>
            <person name="Chen A."/>
            <person name="Palaniappan K."/>
            <person name="Land M."/>
            <person name="Hauser L."/>
            <person name="Pan C."/>
            <person name="Jeffries C.D."/>
            <person name="Detter J.C."/>
            <person name="Brambilla E.M."/>
            <person name="Rohde M."/>
            <person name="Djao O.D."/>
            <person name="Goker M."/>
            <person name="Sikorski J."/>
            <person name="Tindall B.J."/>
            <person name="Woyke T."/>
            <person name="Bristow J."/>
            <person name="Eisen J.A."/>
            <person name="Markowitz V."/>
            <person name="Hugenholtz P."/>
            <person name="Kyrpides N.C."/>
            <person name="Klenk H.P."/>
            <person name="Mavromatis K."/>
        </authorList>
    </citation>
    <scope>NUCLEOTIDE SEQUENCE [LARGE SCALE GENOMIC DNA]</scope>
    <source>
        <strain evidence="4">ATCC 29530 / DSM 19594 / LMG 11500 / NCIMB 11436 / LSU 4</strain>
    </source>
</reference>
<protein>
    <submittedName>
        <fullName evidence="3">Response regulator receiver</fullName>
    </submittedName>
</protein>